<protein>
    <submittedName>
        <fullName evidence="1">Uncharacterized protein</fullName>
    </submittedName>
</protein>
<feature type="non-terminal residue" evidence="1">
    <location>
        <position position="1"/>
    </location>
</feature>
<comment type="caution">
    <text evidence="1">The sequence shown here is derived from an EMBL/GenBank/DDBJ whole genome shotgun (WGS) entry which is preliminary data.</text>
</comment>
<dbReference type="AlphaFoldDB" id="X0YD54"/>
<gene>
    <name evidence="1" type="ORF">S01H4_16083</name>
</gene>
<sequence>DQIITAAGKDYFVIFTYGTPKGSISISETAPNGWNAIPIGKVGKDSSNLVHYASGGYRFSDGVKKLHERAATLRFIELAHGCTIAHSGDDNFTMAQGVIYGGINRVPQSPYDSASTTFTAVYQDDDTGWREGTLVGSDIAFVDNDGGNDSITQDAALFVTTGYVVGDKLTVSGSVVSEGVNNGTYTILAVSAGTIEVATGSFTGELAGNEITLRAGKNKIDYEHYDNGTGTLGTITSKQYGCHWVYKHIGDGHVYVLYGRGSYKLVAAELAPEPTKPDHLSDFGCLIGCIIAPQDGDGFTSIQMVTDTFFVGTNVSNHAELGNLDYASAAHTGFQAAITGTDTHVMFFDGANTPAGEAGMTYNKTTDALSTTTLLPPPFPS</sequence>
<dbReference type="EMBL" id="BART01007044">
    <property type="protein sequence ID" value="GAG53789.1"/>
    <property type="molecule type" value="Genomic_DNA"/>
</dbReference>
<accession>X0YD54</accession>
<reference evidence="1" key="1">
    <citation type="journal article" date="2014" name="Front. Microbiol.">
        <title>High frequency of phylogenetically diverse reductive dehalogenase-homologous genes in deep subseafloor sedimentary metagenomes.</title>
        <authorList>
            <person name="Kawai M."/>
            <person name="Futagami T."/>
            <person name="Toyoda A."/>
            <person name="Takaki Y."/>
            <person name="Nishi S."/>
            <person name="Hori S."/>
            <person name="Arai W."/>
            <person name="Tsubouchi T."/>
            <person name="Morono Y."/>
            <person name="Uchiyama I."/>
            <person name="Ito T."/>
            <person name="Fujiyama A."/>
            <person name="Inagaki F."/>
            <person name="Takami H."/>
        </authorList>
    </citation>
    <scope>NUCLEOTIDE SEQUENCE</scope>
    <source>
        <strain evidence="1">Expedition CK06-06</strain>
    </source>
</reference>
<name>X0YD54_9ZZZZ</name>
<organism evidence="1">
    <name type="scientific">marine sediment metagenome</name>
    <dbReference type="NCBI Taxonomy" id="412755"/>
    <lineage>
        <taxon>unclassified sequences</taxon>
        <taxon>metagenomes</taxon>
        <taxon>ecological metagenomes</taxon>
    </lineage>
</organism>
<evidence type="ECO:0000313" key="1">
    <source>
        <dbReference type="EMBL" id="GAG53789.1"/>
    </source>
</evidence>
<proteinExistence type="predicted"/>